<reference evidence="3 5" key="1">
    <citation type="journal article" date="2014" name="Genome Biol. Evol.">
        <title>The secreted proteins of Achlya hypogyna and Thraustotheca clavata identify the ancestral oomycete secretome and reveal gene acquisitions by horizontal gene transfer.</title>
        <authorList>
            <person name="Misner I."/>
            <person name="Blouin N."/>
            <person name="Leonard G."/>
            <person name="Richards T.A."/>
            <person name="Lane C.E."/>
        </authorList>
    </citation>
    <scope>NUCLEOTIDE SEQUENCE</scope>
    <source>
        <strain evidence="3 5">ATCC 34112</strain>
    </source>
</reference>
<feature type="signal peptide" evidence="1">
    <location>
        <begin position="1"/>
        <end position="15"/>
    </location>
</feature>
<dbReference type="SUPFAM" id="SSF50370">
    <property type="entry name" value="Ricin B-like lectins"/>
    <property type="match status" value="2"/>
</dbReference>
<dbReference type="STRING" id="74557.A0A0A7CM48"/>
<dbReference type="PROSITE" id="PS50231">
    <property type="entry name" value="RICIN_B_LECTIN"/>
    <property type="match status" value="2"/>
</dbReference>
<keyword evidence="1" id="KW-0732">Signal</keyword>
<dbReference type="Proteomes" id="UP000243217">
    <property type="component" value="Unassembled WGS sequence"/>
</dbReference>
<evidence type="ECO:0000313" key="5">
    <source>
        <dbReference type="Proteomes" id="UP000243217"/>
    </source>
</evidence>
<gene>
    <name evidence="4" type="ORF">THRCLA_05728</name>
</gene>
<dbReference type="Pfam" id="PF00652">
    <property type="entry name" value="Ricin_B_lectin"/>
    <property type="match status" value="1"/>
</dbReference>
<evidence type="ECO:0000259" key="2">
    <source>
        <dbReference type="SMART" id="SM00458"/>
    </source>
</evidence>
<dbReference type="InterPro" id="IPR000772">
    <property type="entry name" value="Ricin_B_lectin"/>
</dbReference>
<dbReference type="EMBL" id="KM038107">
    <property type="protein sequence ID" value="AIG55568.1"/>
    <property type="molecule type" value="Genomic_DNA"/>
</dbReference>
<feature type="chain" id="PRO_5011845548" evidence="1">
    <location>
        <begin position="16"/>
        <end position="366"/>
    </location>
</feature>
<dbReference type="AlphaFoldDB" id="A0A0A7CM48"/>
<evidence type="ECO:0000313" key="4">
    <source>
        <dbReference type="EMBL" id="OQS01826.1"/>
    </source>
</evidence>
<dbReference type="InterPro" id="IPR035992">
    <property type="entry name" value="Ricin_B-like_lectins"/>
</dbReference>
<dbReference type="SMART" id="SM00458">
    <property type="entry name" value="RICIN"/>
    <property type="match status" value="1"/>
</dbReference>
<evidence type="ECO:0000313" key="3">
    <source>
        <dbReference type="EMBL" id="AIG55568.1"/>
    </source>
</evidence>
<accession>A0A0A7CM48</accession>
<sequence>MKLVYLTALLAVANAQPSNMCAGDVLIAYNKCATFLVPGGQTAATYYMGTTEGHLAMCYGDWPECTDIQRLGVTAAGDCSVQVPKTAYVNLKTVFRPCENPLPPRYVDKQLCTANHLIVSEYNGQLYTDVVRNNNNEKFVFNTTSQTIVAKSNGQCLEAVPKDGGGYDLIKTAPCDYVISWQKWKIDANRVSMLDDTFPTCLKTDPFKHSSVVTLGPCDNGVPLISNEFFAECSSVNEKYVRIVSTRGKRVSEYYTGLYFNTPADNFNELFTWDANTQMFKSASSQQCLDAFRDNNGKYQIHTYNCDVSNANQKWIVHADTKQIEHATYKGQCLDGDPTYADHHLQMWACVPNNENQKWNIEAYIA</sequence>
<protein>
    <submittedName>
        <fullName evidence="3">Secreted protein</fullName>
    </submittedName>
</protein>
<feature type="domain" description="Ricin B lectin" evidence="2">
    <location>
        <begin position="238"/>
        <end position="362"/>
    </location>
</feature>
<proteinExistence type="predicted"/>
<organism evidence="3">
    <name type="scientific">Thraustotheca clavata</name>
    <dbReference type="NCBI Taxonomy" id="74557"/>
    <lineage>
        <taxon>Eukaryota</taxon>
        <taxon>Sar</taxon>
        <taxon>Stramenopiles</taxon>
        <taxon>Oomycota</taxon>
        <taxon>Saprolegniomycetes</taxon>
        <taxon>Saprolegniales</taxon>
        <taxon>Achlyaceae</taxon>
        <taxon>Thraustotheca</taxon>
    </lineage>
</organism>
<keyword evidence="5" id="KW-1185">Reference proteome</keyword>
<name>A0A0A7CM48_9STRA</name>
<dbReference type="EMBL" id="JNBS01001419">
    <property type="protein sequence ID" value="OQS01826.1"/>
    <property type="molecule type" value="Genomic_DNA"/>
</dbReference>
<dbReference type="Gene3D" id="2.80.10.50">
    <property type="match status" value="2"/>
</dbReference>
<evidence type="ECO:0000256" key="1">
    <source>
        <dbReference type="SAM" id="SignalP"/>
    </source>
</evidence>